<keyword evidence="2" id="KW-0540">Nuclease</keyword>
<feature type="domain" description="Putative restriction endonuclease" evidence="1">
    <location>
        <begin position="18"/>
        <end position="185"/>
    </location>
</feature>
<dbReference type="InterPro" id="IPR011335">
    <property type="entry name" value="Restrct_endonuc-II-like"/>
</dbReference>
<evidence type="ECO:0000313" key="3">
    <source>
        <dbReference type="Proteomes" id="UP001058533"/>
    </source>
</evidence>
<keyword evidence="2" id="KW-0378">Hydrolase</keyword>
<dbReference type="PANTHER" id="PTHR35400:SF3">
    <property type="entry name" value="SLL1072 PROTEIN"/>
    <property type="match status" value="1"/>
</dbReference>
<dbReference type="InterPro" id="IPR008538">
    <property type="entry name" value="Uma2"/>
</dbReference>
<dbReference type="Pfam" id="PF05685">
    <property type="entry name" value="Uma2"/>
    <property type="match status" value="1"/>
</dbReference>
<dbReference type="PANTHER" id="PTHR35400">
    <property type="entry name" value="SLR1083 PROTEIN"/>
    <property type="match status" value="1"/>
</dbReference>
<dbReference type="EMBL" id="CP101740">
    <property type="protein sequence ID" value="UUL82928.1"/>
    <property type="molecule type" value="Genomic_DNA"/>
</dbReference>
<dbReference type="SUPFAM" id="SSF52980">
    <property type="entry name" value="Restriction endonuclease-like"/>
    <property type="match status" value="1"/>
</dbReference>
<dbReference type="InterPro" id="IPR012296">
    <property type="entry name" value="Nuclease_put_TT1808"/>
</dbReference>
<evidence type="ECO:0000259" key="1">
    <source>
        <dbReference type="Pfam" id="PF05685"/>
    </source>
</evidence>
<proteinExistence type="predicted"/>
<name>A0ABY5LA55_9SPHN</name>
<evidence type="ECO:0000313" key="2">
    <source>
        <dbReference type="EMBL" id="UUL82928.1"/>
    </source>
</evidence>
<dbReference type="Proteomes" id="UP001058533">
    <property type="component" value="Chromosome"/>
</dbReference>
<keyword evidence="3" id="KW-1185">Reference proteome</keyword>
<organism evidence="2 3">
    <name type="scientific">Sphingomonas qomolangmaensis</name>
    <dbReference type="NCBI Taxonomy" id="2918765"/>
    <lineage>
        <taxon>Bacteria</taxon>
        <taxon>Pseudomonadati</taxon>
        <taxon>Pseudomonadota</taxon>
        <taxon>Alphaproteobacteria</taxon>
        <taxon>Sphingomonadales</taxon>
        <taxon>Sphingomonadaceae</taxon>
        <taxon>Sphingomonas</taxon>
    </lineage>
</organism>
<accession>A0ABY5LA55</accession>
<keyword evidence="2" id="KW-0255">Endonuclease</keyword>
<dbReference type="GO" id="GO:0004519">
    <property type="term" value="F:endonuclease activity"/>
    <property type="evidence" value="ECO:0007669"/>
    <property type="project" value="UniProtKB-KW"/>
</dbReference>
<dbReference type="RefSeq" id="WP_256506773.1">
    <property type="nucleotide sequence ID" value="NZ_CP101740.1"/>
</dbReference>
<sequence>MGQERFSVSEPTVHKLTVEEFLALDEAGFFLGKGRFELIEGEIYQMSPLHRPHARVIIEIGSQLHRAVGAAALDLEVLSPVSMRLGPHSLPEPDLLVAAPDPDDKFVELGFARLAIEVADASLKHDLTRKAPLYAQHGIPEFWIVDLNARTIHQMTDPRPEGYASVEVHPFGARVASKLVPQIVLDSARLA</sequence>
<dbReference type="Gene3D" id="3.90.1570.10">
    <property type="entry name" value="tt1808, chain A"/>
    <property type="match status" value="1"/>
</dbReference>
<dbReference type="CDD" id="cd06260">
    <property type="entry name" value="DUF820-like"/>
    <property type="match status" value="1"/>
</dbReference>
<protein>
    <submittedName>
        <fullName evidence="2">Uma2 family endonuclease</fullName>
    </submittedName>
</protein>
<gene>
    <name evidence="2" type="ORF">NMP03_01420</name>
</gene>
<reference evidence="2" key="1">
    <citation type="submission" date="2022-07" db="EMBL/GenBank/DDBJ databases">
        <title>Sphingomonas sp. nov., a novel bacterium isolated from the north slope of the Mount Everest.</title>
        <authorList>
            <person name="Cui X."/>
            <person name="Liu Y."/>
        </authorList>
    </citation>
    <scope>NUCLEOTIDE SEQUENCE</scope>
    <source>
        <strain evidence="2">S5-59</strain>
    </source>
</reference>